<dbReference type="InterPro" id="IPR003594">
    <property type="entry name" value="HATPase_dom"/>
</dbReference>
<dbReference type="CDD" id="cd00130">
    <property type="entry name" value="PAS"/>
    <property type="match status" value="1"/>
</dbReference>
<dbReference type="GO" id="GO:0000155">
    <property type="term" value="F:phosphorelay sensor kinase activity"/>
    <property type="evidence" value="ECO:0007669"/>
    <property type="project" value="InterPro"/>
</dbReference>
<dbReference type="SMART" id="SM00388">
    <property type="entry name" value="HisKA"/>
    <property type="match status" value="1"/>
</dbReference>
<evidence type="ECO:0000256" key="2">
    <source>
        <dbReference type="ARBA" id="ARBA00012438"/>
    </source>
</evidence>
<dbReference type="OrthoDB" id="9789238at2"/>
<dbReference type="InterPro" id="IPR003661">
    <property type="entry name" value="HisK_dim/P_dom"/>
</dbReference>
<keyword evidence="6 10" id="KW-0418">Kinase</keyword>
<dbReference type="SMART" id="SM00091">
    <property type="entry name" value="PAS"/>
    <property type="match status" value="1"/>
</dbReference>
<accession>A0A918DB86</accession>
<dbReference type="AlphaFoldDB" id="A0A918DB86"/>
<dbReference type="SMART" id="SM00387">
    <property type="entry name" value="HATPase_c"/>
    <property type="match status" value="1"/>
</dbReference>
<dbReference type="PROSITE" id="PS50109">
    <property type="entry name" value="HIS_KIN"/>
    <property type="match status" value="1"/>
</dbReference>
<protein>
    <recommendedName>
        <fullName evidence="2">histidine kinase</fullName>
        <ecNumber evidence="2">2.7.13.3</ecNumber>
    </recommendedName>
</protein>
<dbReference type="CDD" id="cd00082">
    <property type="entry name" value="HisKA"/>
    <property type="match status" value="1"/>
</dbReference>
<organism evidence="10 11">
    <name type="scientific">Gemmobacter aquaticus</name>
    <dbReference type="NCBI Taxonomy" id="490185"/>
    <lineage>
        <taxon>Bacteria</taxon>
        <taxon>Pseudomonadati</taxon>
        <taxon>Pseudomonadota</taxon>
        <taxon>Alphaproteobacteria</taxon>
        <taxon>Rhodobacterales</taxon>
        <taxon>Paracoccaceae</taxon>
        <taxon>Gemmobacter</taxon>
    </lineage>
</organism>
<dbReference type="Pfam" id="PF02518">
    <property type="entry name" value="HATPase_c"/>
    <property type="match status" value="1"/>
</dbReference>
<dbReference type="Gene3D" id="3.30.450.20">
    <property type="entry name" value="PAS domain"/>
    <property type="match status" value="1"/>
</dbReference>
<dbReference type="SUPFAM" id="SSF47384">
    <property type="entry name" value="Homodimeric domain of signal transducing histidine kinase"/>
    <property type="match status" value="1"/>
</dbReference>
<evidence type="ECO:0000256" key="6">
    <source>
        <dbReference type="ARBA" id="ARBA00022777"/>
    </source>
</evidence>
<dbReference type="InterPro" id="IPR005467">
    <property type="entry name" value="His_kinase_dom"/>
</dbReference>
<dbReference type="Proteomes" id="UP000598196">
    <property type="component" value="Unassembled WGS sequence"/>
</dbReference>
<dbReference type="RefSeq" id="WP_146286020.1">
    <property type="nucleotide sequence ID" value="NZ_BMLP01000001.1"/>
</dbReference>
<dbReference type="GO" id="GO:0005524">
    <property type="term" value="F:ATP binding"/>
    <property type="evidence" value="ECO:0007669"/>
    <property type="project" value="UniProtKB-KW"/>
</dbReference>
<dbReference type="InterPro" id="IPR000014">
    <property type="entry name" value="PAS"/>
</dbReference>
<dbReference type="Pfam" id="PF00989">
    <property type="entry name" value="PAS"/>
    <property type="match status" value="1"/>
</dbReference>
<keyword evidence="5" id="KW-0547">Nucleotide-binding</keyword>
<dbReference type="Pfam" id="PF00512">
    <property type="entry name" value="HisKA"/>
    <property type="match status" value="1"/>
</dbReference>
<evidence type="ECO:0000256" key="7">
    <source>
        <dbReference type="ARBA" id="ARBA00022840"/>
    </source>
</evidence>
<dbReference type="InterPro" id="IPR036890">
    <property type="entry name" value="HATPase_C_sf"/>
</dbReference>
<comment type="catalytic activity">
    <reaction evidence="1">
        <text>ATP + protein L-histidine = ADP + protein N-phospho-L-histidine.</text>
        <dbReference type="EC" id="2.7.13.3"/>
    </reaction>
</comment>
<dbReference type="PANTHER" id="PTHR43065:SF10">
    <property type="entry name" value="PEROXIDE STRESS-ACTIVATED HISTIDINE KINASE MAK3"/>
    <property type="match status" value="1"/>
</dbReference>
<keyword evidence="8" id="KW-0902">Two-component regulatory system</keyword>
<evidence type="ECO:0000256" key="1">
    <source>
        <dbReference type="ARBA" id="ARBA00000085"/>
    </source>
</evidence>
<dbReference type="InterPro" id="IPR013767">
    <property type="entry name" value="PAS_fold"/>
</dbReference>
<proteinExistence type="predicted"/>
<dbReference type="GO" id="GO:0006355">
    <property type="term" value="P:regulation of DNA-templated transcription"/>
    <property type="evidence" value="ECO:0007669"/>
    <property type="project" value="InterPro"/>
</dbReference>
<dbReference type="Gene3D" id="3.30.565.10">
    <property type="entry name" value="Histidine kinase-like ATPase, C-terminal domain"/>
    <property type="match status" value="1"/>
</dbReference>
<keyword evidence="11" id="KW-1185">Reference proteome</keyword>
<dbReference type="InterPro" id="IPR035965">
    <property type="entry name" value="PAS-like_dom_sf"/>
</dbReference>
<dbReference type="EMBL" id="BMLP01000001">
    <property type="protein sequence ID" value="GGO23873.1"/>
    <property type="molecule type" value="Genomic_DNA"/>
</dbReference>
<keyword evidence="3" id="KW-0597">Phosphoprotein</keyword>
<evidence type="ECO:0000256" key="4">
    <source>
        <dbReference type="ARBA" id="ARBA00022679"/>
    </source>
</evidence>
<evidence type="ECO:0000313" key="11">
    <source>
        <dbReference type="Proteomes" id="UP000598196"/>
    </source>
</evidence>
<dbReference type="PANTHER" id="PTHR43065">
    <property type="entry name" value="SENSOR HISTIDINE KINASE"/>
    <property type="match status" value="1"/>
</dbReference>
<keyword evidence="4" id="KW-0808">Transferase</keyword>
<evidence type="ECO:0000256" key="8">
    <source>
        <dbReference type="ARBA" id="ARBA00023012"/>
    </source>
</evidence>
<reference evidence="10 11" key="1">
    <citation type="journal article" date="2014" name="Int. J. Syst. Evol. Microbiol.">
        <title>Complete genome sequence of Corynebacterium casei LMG S-19264T (=DSM 44701T), isolated from a smear-ripened cheese.</title>
        <authorList>
            <consortium name="US DOE Joint Genome Institute (JGI-PGF)"/>
            <person name="Walter F."/>
            <person name="Albersmeier A."/>
            <person name="Kalinowski J."/>
            <person name="Ruckert C."/>
        </authorList>
    </citation>
    <scope>NUCLEOTIDE SEQUENCE [LARGE SCALE GENOMIC DNA]</scope>
    <source>
        <strain evidence="10 11">CGMCC 1.7029</strain>
    </source>
</reference>
<evidence type="ECO:0000256" key="3">
    <source>
        <dbReference type="ARBA" id="ARBA00022553"/>
    </source>
</evidence>
<name>A0A918DB86_9RHOB</name>
<feature type="domain" description="Histidine kinase" evidence="9">
    <location>
        <begin position="141"/>
        <end position="358"/>
    </location>
</feature>
<dbReference type="InterPro" id="IPR036097">
    <property type="entry name" value="HisK_dim/P_sf"/>
</dbReference>
<dbReference type="InterPro" id="IPR004358">
    <property type="entry name" value="Sig_transdc_His_kin-like_C"/>
</dbReference>
<dbReference type="Gene3D" id="1.10.287.130">
    <property type="match status" value="1"/>
</dbReference>
<dbReference type="SUPFAM" id="SSF55785">
    <property type="entry name" value="PYP-like sensor domain (PAS domain)"/>
    <property type="match status" value="1"/>
</dbReference>
<dbReference type="EC" id="2.7.13.3" evidence="2"/>
<evidence type="ECO:0000313" key="10">
    <source>
        <dbReference type="EMBL" id="GGO23873.1"/>
    </source>
</evidence>
<comment type="caution">
    <text evidence="10">The sequence shown here is derived from an EMBL/GenBank/DDBJ whole genome shotgun (WGS) entry which is preliminary data.</text>
</comment>
<sequence>MRGFRQPYPVPGVIWASLPIPAVLIDGDGKIVETNPAAELFLNASSRSLRGQPVFDRLHIDADMDEACARARSNQSALFINDVDVTNGDRPPVQCTVQVAPLADNAEFLMLLMSPREIADRLNRAGAAKTAAKSAIGMAEMLAHEIKNPLAGISGAAQLLSMNLSADDRELTDLIVEETRRIVKLLEQVEQFGNIRPPERRVVNIHDALDRARKSALVGFAARMHIVEEYDPSLPPTFADPDQLMQVFLNLIKNAAEAAGEEGGTITLRTRYDLSLRLRRKDGTGKALPLQVEIIDDGPGLPPGIADDIFEPFVSGKENGTGLGLALVSKIITDHDGWISVDSAPGRTVFRVSLPVAPKELQLRDSQKKDAE</sequence>
<dbReference type="SUPFAM" id="SSF55874">
    <property type="entry name" value="ATPase domain of HSP90 chaperone/DNA topoisomerase II/histidine kinase"/>
    <property type="match status" value="1"/>
</dbReference>
<evidence type="ECO:0000256" key="5">
    <source>
        <dbReference type="ARBA" id="ARBA00022741"/>
    </source>
</evidence>
<evidence type="ECO:0000259" key="9">
    <source>
        <dbReference type="PROSITE" id="PS50109"/>
    </source>
</evidence>
<dbReference type="PRINTS" id="PR00344">
    <property type="entry name" value="BCTRLSENSOR"/>
</dbReference>
<keyword evidence="7" id="KW-0067">ATP-binding</keyword>
<gene>
    <name evidence="10" type="primary">ntrB</name>
    <name evidence="10" type="ORF">GCM10010991_01660</name>
</gene>